<accession>A0A9D1LFV6</accession>
<gene>
    <name evidence="4" type="ORF">IAD18_00945</name>
</gene>
<dbReference type="GO" id="GO:0003700">
    <property type="term" value="F:DNA-binding transcription factor activity"/>
    <property type="evidence" value="ECO:0007669"/>
    <property type="project" value="InterPro"/>
</dbReference>
<dbReference type="PANTHER" id="PTHR30204">
    <property type="entry name" value="REDOX-CYCLING DRUG-SENSING TRANSCRIPTIONAL ACTIVATOR SOXR"/>
    <property type="match status" value="1"/>
</dbReference>
<name>A0A9D1LFV6_9BACT</name>
<dbReference type="Pfam" id="PF13411">
    <property type="entry name" value="MerR_1"/>
    <property type="match status" value="1"/>
</dbReference>
<evidence type="ECO:0000259" key="3">
    <source>
        <dbReference type="PROSITE" id="PS50937"/>
    </source>
</evidence>
<dbReference type="InterPro" id="IPR000551">
    <property type="entry name" value="MerR-type_HTH_dom"/>
</dbReference>
<keyword evidence="1" id="KW-0238">DNA-binding</keyword>
<dbReference type="PROSITE" id="PS50937">
    <property type="entry name" value="HTH_MERR_2"/>
    <property type="match status" value="1"/>
</dbReference>
<reference evidence="4" key="1">
    <citation type="submission" date="2020-10" db="EMBL/GenBank/DDBJ databases">
        <authorList>
            <person name="Gilroy R."/>
        </authorList>
    </citation>
    <scope>NUCLEOTIDE SEQUENCE</scope>
    <source>
        <strain evidence="4">17073</strain>
    </source>
</reference>
<dbReference type="InterPro" id="IPR009061">
    <property type="entry name" value="DNA-bd_dom_put_sf"/>
</dbReference>
<organism evidence="4 5">
    <name type="scientific">Candidatus Limisoma intestinavium</name>
    <dbReference type="NCBI Taxonomy" id="2840856"/>
    <lineage>
        <taxon>Bacteria</taxon>
        <taxon>Pseudomonadati</taxon>
        <taxon>Bacteroidota</taxon>
        <taxon>Bacteroidia</taxon>
        <taxon>Bacteroidales</taxon>
        <taxon>Candidatus Limisoma</taxon>
    </lineage>
</organism>
<feature type="domain" description="HTH merR-type" evidence="3">
    <location>
        <begin position="8"/>
        <end position="78"/>
    </location>
</feature>
<evidence type="ECO:0000256" key="2">
    <source>
        <dbReference type="SAM" id="Coils"/>
    </source>
</evidence>
<dbReference type="PANTHER" id="PTHR30204:SF15">
    <property type="entry name" value="BLL5018 PROTEIN"/>
    <property type="match status" value="1"/>
</dbReference>
<dbReference type="SUPFAM" id="SSF46955">
    <property type="entry name" value="Putative DNA-binding domain"/>
    <property type="match status" value="1"/>
</dbReference>
<dbReference type="Gene3D" id="1.10.1660.10">
    <property type="match status" value="1"/>
</dbReference>
<evidence type="ECO:0000313" key="5">
    <source>
        <dbReference type="Proteomes" id="UP000824076"/>
    </source>
</evidence>
<sequence>MRRTEKKYYKIGEVAEILHIPCSTLRFWEKKFTIIRPRRTEGYTRYYSLEDIEKIRMVWYLVKEKGLKLEAAEQQIRQNRRNVSKRHEVVERLKAMREELLKLEEAFASMQ</sequence>
<proteinExistence type="predicted"/>
<evidence type="ECO:0000256" key="1">
    <source>
        <dbReference type="ARBA" id="ARBA00023125"/>
    </source>
</evidence>
<dbReference type="AlphaFoldDB" id="A0A9D1LFV6"/>
<dbReference type="EMBL" id="DVMS01000026">
    <property type="protein sequence ID" value="HIU38214.1"/>
    <property type="molecule type" value="Genomic_DNA"/>
</dbReference>
<reference evidence="4" key="2">
    <citation type="journal article" date="2021" name="PeerJ">
        <title>Extensive microbial diversity within the chicken gut microbiome revealed by metagenomics and culture.</title>
        <authorList>
            <person name="Gilroy R."/>
            <person name="Ravi A."/>
            <person name="Getino M."/>
            <person name="Pursley I."/>
            <person name="Horton D.L."/>
            <person name="Alikhan N.F."/>
            <person name="Baker D."/>
            <person name="Gharbi K."/>
            <person name="Hall N."/>
            <person name="Watson M."/>
            <person name="Adriaenssens E.M."/>
            <person name="Foster-Nyarko E."/>
            <person name="Jarju S."/>
            <person name="Secka A."/>
            <person name="Antonio M."/>
            <person name="Oren A."/>
            <person name="Chaudhuri R.R."/>
            <person name="La Ragione R."/>
            <person name="Hildebrand F."/>
            <person name="Pallen M.J."/>
        </authorList>
    </citation>
    <scope>NUCLEOTIDE SEQUENCE</scope>
    <source>
        <strain evidence="4">17073</strain>
    </source>
</reference>
<dbReference type="GO" id="GO:0003677">
    <property type="term" value="F:DNA binding"/>
    <property type="evidence" value="ECO:0007669"/>
    <property type="project" value="UniProtKB-KW"/>
</dbReference>
<protein>
    <submittedName>
        <fullName evidence="4">MerR family transcriptional regulator</fullName>
    </submittedName>
</protein>
<evidence type="ECO:0000313" key="4">
    <source>
        <dbReference type="EMBL" id="HIU38214.1"/>
    </source>
</evidence>
<feature type="coiled-coil region" evidence="2">
    <location>
        <begin position="62"/>
        <end position="106"/>
    </location>
</feature>
<comment type="caution">
    <text evidence="4">The sequence shown here is derived from an EMBL/GenBank/DDBJ whole genome shotgun (WGS) entry which is preliminary data.</text>
</comment>
<dbReference type="InterPro" id="IPR047057">
    <property type="entry name" value="MerR_fam"/>
</dbReference>
<keyword evidence="2" id="KW-0175">Coiled coil</keyword>
<dbReference type="Proteomes" id="UP000824076">
    <property type="component" value="Unassembled WGS sequence"/>
</dbReference>
<dbReference type="SMART" id="SM00422">
    <property type="entry name" value="HTH_MERR"/>
    <property type="match status" value="1"/>
</dbReference>